<accession>A0ABT7NSF8</accession>
<reference evidence="1" key="2">
    <citation type="journal article" date="2022" name="Sci. Total Environ.">
        <title>Prevalence, transmission, and molecular epidemiology of tet(X)-positive bacteria among humans, animals, and environmental niches in China: An epidemiological, and genomic-based study.</title>
        <authorList>
            <person name="Dong N."/>
            <person name="Zeng Y."/>
            <person name="Cai C."/>
            <person name="Sun C."/>
            <person name="Lu J."/>
            <person name="Liu C."/>
            <person name="Zhou H."/>
            <person name="Sun Q."/>
            <person name="Shu L."/>
            <person name="Wang H."/>
            <person name="Wang Y."/>
            <person name="Wang S."/>
            <person name="Wu C."/>
            <person name="Chan E.W."/>
            <person name="Chen G."/>
            <person name="Shen Z."/>
            <person name="Chen S."/>
            <person name="Zhang R."/>
        </authorList>
    </citation>
    <scope>NUCLEOTIDE SEQUENCE</scope>
    <source>
        <strain evidence="1">R1692</strain>
    </source>
</reference>
<dbReference type="PRINTS" id="PR00411">
    <property type="entry name" value="PNDRDTASEI"/>
</dbReference>
<gene>
    <name evidence="1" type="ORF">HX018_18245</name>
</gene>
<comment type="caution">
    <text evidence="1">The sequence shown here is derived from an EMBL/GenBank/DDBJ whole genome shotgun (WGS) entry which is preliminary data.</text>
</comment>
<organism evidence="1 2">
    <name type="scientific">Sphingobacterium hotanense</name>
    <dbReference type="NCBI Taxonomy" id="649196"/>
    <lineage>
        <taxon>Bacteria</taxon>
        <taxon>Pseudomonadati</taxon>
        <taxon>Bacteroidota</taxon>
        <taxon>Sphingobacteriia</taxon>
        <taxon>Sphingobacteriales</taxon>
        <taxon>Sphingobacteriaceae</taxon>
        <taxon>Sphingobacterium</taxon>
    </lineage>
</organism>
<dbReference type="InterPro" id="IPR036188">
    <property type="entry name" value="FAD/NAD-bd_sf"/>
</dbReference>
<dbReference type="PANTHER" id="PTHR10668">
    <property type="entry name" value="PHYTOENE DEHYDROGENASE"/>
    <property type="match status" value="1"/>
</dbReference>
<evidence type="ECO:0000313" key="2">
    <source>
        <dbReference type="Proteomes" id="UP001170954"/>
    </source>
</evidence>
<sequence length="481" mass="52260">MNINLDAYDAIVVGSGPNGFAAAILLQQQGLQTLLIEGADTVGGGMRTKEVTLPGFKHDICSAIHPMALASPFLSTLPLTEHGLQFVFAPNEVAHPLDTEDAVILHRDLDQTALALGKDSMTYSALFEPFVNQWEDLSRAVLGPLRIPRNALLMAKFGLKALPSAAMIAKSFQTTEAKALWAGLCAHGIQPLENLTTAAIGMMLGTVGHRFGWPIAVGGSQALADALASYFMAIGGEIQTDYWVDDIKQLPNHKVLLLDMTPKQVLSVKGLALRTGYRNQLKAYRQGLGVFKMDWALSEPIPFRNPEVMQSSTVHLGGTYEEIALAEYQTAQGRIPDAPYVLLSQQSLFDSTRAPAGKHTAWAYCHVPHGSTVDCTEIIENQIERFAPGFKDIIMAKHSFNTQQMESYNPNYVGGDINGGVMDLAQLYTRPSFSLTPYRTSNENVYMASSSTPPGGGVHGMCGFHAARIALEDHFKIKITL</sequence>
<keyword evidence="2" id="KW-1185">Reference proteome</keyword>
<evidence type="ECO:0000313" key="1">
    <source>
        <dbReference type="EMBL" id="MDM1050182.1"/>
    </source>
</evidence>
<dbReference type="Pfam" id="PF13450">
    <property type="entry name" value="NAD_binding_8"/>
    <property type="match status" value="1"/>
</dbReference>
<dbReference type="SUPFAM" id="SSF51905">
    <property type="entry name" value="FAD/NAD(P)-binding domain"/>
    <property type="match status" value="1"/>
</dbReference>
<name>A0ABT7NSF8_9SPHI</name>
<reference evidence="1" key="1">
    <citation type="submission" date="2020-06" db="EMBL/GenBank/DDBJ databases">
        <authorList>
            <person name="Dong N."/>
        </authorList>
    </citation>
    <scope>NUCLEOTIDE SEQUENCE</scope>
    <source>
        <strain evidence="1">R1692</strain>
    </source>
</reference>
<protein>
    <submittedName>
        <fullName evidence="1">NAD(P)/FAD-dependent oxidoreductase</fullName>
    </submittedName>
</protein>
<dbReference type="Gene3D" id="3.50.50.60">
    <property type="entry name" value="FAD/NAD(P)-binding domain"/>
    <property type="match status" value="1"/>
</dbReference>
<proteinExistence type="predicted"/>
<dbReference type="Proteomes" id="UP001170954">
    <property type="component" value="Unassembled WGS sequence"/>
</dbReference>
<dbReference type="EMBL" id="JACAGK010000076">
    <property type="protein sequence ID" value="MDM1050182.1"/>
    <property type="molecule type" value="Genomic_DNA"/>
</dbReference>
<dbReference type="PANTHER" id="PTHR10668:SF105">
    <property type="entry name" value="DEHYDROGENASE-RELATED"/>
    <property type="match status" value="1"/>
</dbReference>